<keyword evidence="2" id="KW-0472">Membrane</keyword>
<organismHost>
    <name type="scientific">Panthera leo</name>
    <name type="common">Lion</name>
    <dbReference type="NCBI Taxonomy" id="9689"/>
</organismHost>
<feature type="transmembrane region" description="Helical" evidence="2">
    <location>
        <begin position="182"/>
        <end position="199"/>
    </location>
</feature>
<dbReference type="InterPro" id="IPR004290">
    <property type="entry name" value="Herpes_UL79"/>
</dbReference>
<proteinExistence type="inferred from homology"/>
<organismHost>
    <name type="scientific">Felis catus</name>
    <name type="common">Cat</name>
    <name type="synonym">Felis silvestris catus</name>
    <dbReference type="NCBI Taxonomy" id="9685"/>
</organismHost>
<evidence type="ECO:0000256" key="2">
    <source>
        <dbReference type="SAM" id="Phobius"/>
    </source>
</evidence>
<reference evidence="4" key="2">
    <citation type="submission" date="2019-10" db="EMBL/GenBank/DDBJ databases">
        <title>Experimental infection of calves with contemporary bovine gammaherpesvirus type 4.</title>
        <authorList>
            <person name="Bauermann F."/>
            <person name="Kutish G."/>
            <person name="Diel D."/>
            <person name="Falkenberg S."/>
            <person name="Martins M."/>
            <person name="Flores E."/>
        </authorList>
    </citation>
    <scope>NUCLEOTIDE SEQUENCE</scope>
    <source>
        <strain evidence="4">SD16-49</strain>
    </source>
</reference>
<evidence type="ECO:0000313" key="3">
    <source>
        <dbReference type="EMBL" id="AIA82763.1"/>
    </source>
</evidence>
<accession>A0A0F6N4U8</accession>
<keyword evidence="2" id="KW-0812">Transmembrane</keyword>
<feature type="transmembrane region" description="Helical" evidence="2">
    <location>
        <begin position="147"/>
        <end position="170"/>
    </location>
</feature>
<evidence type="ECO:0000313" key="4">
    <source>
        <dbReference type="EMBL" id="QJC19191.1"/>
    </source>
</evidence>
<sequence>MLGKYVVQGKEMSPGLRRLMWKAIHGRGLNIYTSEELKFTHMVLCHMYDYCLNIYLLKEALANAGTRDDDVLGRKVPVEFWKILYDQCGKMNIQDDILACEKKSEALWLHMNSNVQLLDGLSQCVFRSIGLRHHVKIHPEAITDGNYLYNLGSIIPCRVLMTIAYCLINWGKLETEPWVRVFSSHILILYFIISGYLSIKKSLLVQAVNMGYSGVLEVIREDMKATFGRVGLPVPHTLTHDKSLDYLFIFNNNYYFGHTTATVTGKNPSTRK</sequence>
<evidence type="ECO:0008006" key="5">
    <source>
        <dbReference type="Google" id="ProtNLM"/>
    </source>
</evidence>
<organism evidence="3">
    <name type="scientific">Bovine herpesvirus 4</name>
    <name type="common">BoHV-4</name>
    <name type="synonym">Movar virus</name>
    <dbReference type="NCBI Taxonomy" id="10385"/>
    <lineage>
        <taxon>Viruses</taxon>
        <taxon>Duplodnaviria</taxon>
        <taxon>Heunggongvirae</taxon>
        <taxon>Peploviricota</taxon>
        <taxon>Herviviricetes</taxon>
        <taxon>Herpesvirales</taxon>
        <taxon>Orthoherpesviridae</taxon>
        <taxon>Gammaherpesvirinae</taxon>
        <taxon>Rhadinovirus</taxon>
        <taxon>Rhadinovirus bovinegamma4</taxon>
    </lineage>
</organism>
<keyword evidence="2" id="KW-1133">Transmembrane helix</keyword>
<name>A0A0F6N4U8_BHV4</name>
<organismHost>
    <name type="scientific">Bos taurus</name>
    <name type="common">Bovine</name>
    <dbReference type="NCBI Taxonomy" id="9913"/>
</organismHost>
<comment type="similarity">
    <text evidence="1">Belongs to the herpesviridae UL79 family.</text>
</comment>
<protein>
    <recommendedName>
        <fullName evidence="5">Protein UL79</fullName>
    </recommendedName>
</protein>
<reference evidence="3" key="1">
    <citation type="submission" date="2013-05" db="EMBL/GenBank/DDBJ databases">
        <title>Seroprevalence against a Canadian isolate of bovine herpesvirus 4 (BHV4) is higher in various diseases affected bovine dairy herds compared to healthy herds.</title>
        <authorList>
            <person name="Music N."/>
            <person name="Laroche J."/>
            <person name="Tremblay D."/>
            <person name="Mandeville I."/>
            <person name="Bellehumeur C."/>
            <person name="Charette S.J."/>
            <person name="Gagnon C.A."/>
        </authorList>
    </citation>
    <scope>NUCLEOTIDE SEQUENCE</scope>
    <source>
        <strain evidence="3">FMV09-1180503</strain>
    </source>
</reference>
<dbReference type="EMBL" id="KC999113">
    <property type="protein sequence ID" value="AIA82763.1"/>
    <property type="molecule type" value="Genomic_DNA"/>
</dbReference>
<dbReference type="Pfam" id="PF03049">
    <property type="entry name" value="Herpes_UL79"/>
    <property type="match status" value="1"/>
</dbReference>
<evidence type="ECO:0000256" key="1">
    <source>
        <dbReference type="ARBA" id="ARBA00005714"/>
    </source>
</evidence>
<dbReference type="EMBL" id="MN551084">
    <property type="protein sequence ID" value="QJC19191.1"/>
    <property type="molecule type" value="Genomic_DNA"/>
</dbReference>